<organism evidence="3 4">
    <name type="scientific">Methylobacterium crusticola</name>
    <dbReference type="NCBI Taxonomy" id="1697972"/>
    <lineage>
        <taxon>Bacteria</taxon>
        <taxon>Pseudomonadati</taxon>
        <taxon>Pseudomonadota</taxon>
        <taxon>Alphaproteobacteria</taxon>
        <taxon>Hyphomicrobiales</taxon>
        <taxon>Methylobacteriaceae</taxon>
        <taxon>Methylobacterium</taxon>
    </lineage>
</organism>
<accession>A0ABQ4QTJ2</accession>
<sequence>MSAGSRRAAGAPPGAARGEADPGPEAAGPPRRGEAAGAPGPGPRRGLRSFARAEGGIAAVEFALVLPLMLGLYLGSTELSQYIGNVRKVTLAARTMADLVSRESGDVSQTALGAIFKAARAVLSPFDASTATFTIKAVGVYDATGRAKICSSAQSSGAAGTIVTPAASTTLPAVPGAYMAAGARYVLVEITMPYKPVISAQVANWTMTEQVPWPVRNGRIANSANPEIILPNGTALGTPCTAAF</sequence>
<dbReference type="EMBL" id="BPQH01000002">
    <property type="protein sequence ID" value="GJD47991.1"/>
    <property type="molecule type" value="Genomic_DNA"/>
</dbReference>
<feature type="compositionally biased region" description="Low complexity" evidence="1">
    <location>
        <begin position="1"/>
        <end position="38"/>
    </location>
</feature>
<evidence type="ECO:0000313" key="4">
    <source>
        <dbReference type="Proteomes" id="UP001055167"/>
    </source>
</evidence>
<keyword evidence="4" id="KW-1185">Reference proteome</keyword>
<dbReference type="InterPro" id="IPR012495">
    <property type="entry name" value="TadE-like_dom"/>
</dbReference>
<evidence type="ECO:0000259" key="2">
    <source>
        <dbReference type="Pfam" id="PF07811"/>
    </source>
</evidence>
<dbReference type="Pfam" id="PF07811">
    <property type="entry name" value="TadE"/>
    <property type="match status" value="1"/>
</dbReference>
<feature type="domain" description="TadE-like" evidence="2">
    <location>
        <begin position="56"/>
        <end position="97"/>
    </location>
</feature>
<protein>
    <recommendedName>
        <fullName evidence="2">TadE-like domain-containing protein</fullName>
    </recommendedName>
</protein>
<proteinExistence type="predicted"/>
<gene>
    <name evidence="3" type="ORF">OPKNFCMD_0704</name>
</gene>
<evidence type="ECO:0000313" key="3">
    <source>
        <dbReference type="EMBL" id="GJD47991.1"/>
    </source>
</evidence>
<dbReference type="RefSeq" id="WP_128563825.1">
    <property type="nucleotide sequence ID" value="NZ_BPQH01000002.1"/>
</dbReference>
<feature type="region of interest" description="Disordered" evidence="1">
    <location>
        <begin position="1"/>
        <end position="47"/>
    </location>
</feature>
<dbReference type="Proteomes" id="UP001055167">
    <property type="component" value="Unassembled WGS sequence"/>
</dbReference>
<evidence type="ECO:0000256" key="1">
    <source>
        <dbReference type="SAM" id="MobiDB-lite"/>
    </source>
</evidence>
<reference evidence="3" key="2">
    <citation type="submission" date="2021-08" db="EMBL/GenBank/DDBJ databases">
        <authorList>
            <person name="Tani A."/>
            <person name="Ola A."/>
            <person name="Ogura Y."/>
            <person name="Katsura K."/>
            <person name="Hayashi T."/>
        </authorList>
    </citation>
    <scope>NUCLEOTIDE SEQUENCE</scope>
    <source>
        <strain evidence="3">KCTC 52305</strain>
    </source>
</reference>
<name>A0ABQ4QTJ2_9HYPH</name>
<comment type="caution">
    <text evidence="3">The sequence shown here is derived from an EMBL/GenBank/DDBJ whole genome shotgun (WGS) entry which is preliminary data.</text>
</comment>
<reference evidence="3" key="1">
    <citation type="journal article" date="2021" name="Front. Microbiol.">
        <title>Comprehensive Comparative Genomics and Phenotyping of Methylobacterium Species.</title>
        <authorList>
            <person name="Alessa O."/>
            <person name="Ogura Y."/>
            <person name="Fujitani Y."/>
            <person name="Takami H."/>
            <person name="Hayashi T."/>
            <person name="Sahin N."/>
            <person name="Tani A."/>
        </authorList>
    </citation>
    <scope>NUCLEOTIDE SEQUENCE</scope>
    <source>
        <strain evidence="3">KCTC 52305</strain>
    </source>
</reference>